<proteinExistence type="predicted"/>
<accession>A0AAU6WVK8</accession>
<keyword evidence="2" id="KW-1185">Reference proteome</keyword>
<dbReference type="Proteomes" id="UP001463665">
    <property type="component" value="Chromosome"/>
</dbReference>
<protein>
    <submittedName>
        <fullName evidence="1">Uncharacterized protein</fullName>
    </submittedName>
</protein>
<organism evidence="1 2">
    <name type="scientific">Chryseobacterium endophyticum</name>
    <dbReference type="NCBI Taxonomy" id="1854762"/>
    <lineage>
        <taxon>Bacteria</taxon>
        <taxon>Pseudomonadati</taxon>
        <taxon>Bacteroidota</taxon>
        <taxon>Flavobacteriia</taxon>
        <taxon>Flavobacteriales</taxon>
        <taxon>Weeksellaceae</taxon>
        <taxon>Chryseobacterium group</taxon>
        <taxon>Chryseobacterium</taxon>
    </lineage>
</organism>
<evidence type="ECO:0000313" key="2">
    <source>
        <dbReference type="Proteomes" id="UP001463665"/>
    </source>
</evidence>
<name>A0AAU6WVK8_9FLAO</name>
<gene>
    <name evidence="1" type="ORF">AAFP95_08745</name>
</gene>
<evidence type="ECO:0000313" key="1">
    <source>
        <dbReference type="EMBL" id="XAO75912.1"/>
    </source>
</evidence>
<dbReference type="AlphaFoldDB" id="A0AAU6WVK8"/>
<reference evidence="1 2" key="1">
    <citation type="submission" date="2024-04" db="EMBL/GenBank/DDBJ databases">
        <title>Genome sequencing and assembly of rice foliar adapted Chryseobacterium endophyticum OsEnb-ALM-A6.</title>
        <authorList>
            <person name="Kumar S."/>
            <person name="Javed M."/>
            <person name="Chouhan V."/>
            <person name="Charishma K."/>
            <person name="Patel A."/>
            <person name="Kumar M."/>
            <person name="Sahu K.P."/>
            <person name="Kumar A."/>
        </authorList>
    </citation>
    <scope>NUCLEOTIDE SEQUENCE [LARGE SCALE GENOMIC DNA]</scope>
    <source>
        <strain evidence="1 2">OsEnb-ALM-A6</strain>
    </source>
</reference>
<dbReference type="EMBL" id="CP154834">
    <property type="protein sequence ID" value="XAO75912.1"/>
    <property type="molecule type" value="Genomic_DNA"/>
</dbReference>
<dbReference type="RefSeq" id="WP_345767445.1">
    <property type="nucleotide sequence ID" value="NZ_CP154834.1"/>
</dbReference>
<sequence>MTTDLAQQLADFCEKFKLKERTFESFDELYLKNCEDENFFNGYEKCELKPVFDGHRFNIRHSFLPPTVDTKISLYPENSLVPVGYYTLQVDFNGEIVDDFFVIEKEKYVESINMFSHFQYLNESLPVGYLRRNMPQYPYVSYLSLAGTLFMSKKFEASGRFVLRAYVNLEETGEAYFEKNFLKKSKKFLKMLKNYYIEKQLISPKLKADFERWGK</sequence>